<evidence type="ECO:0000256" key="1">
    <source>
        <dbReference type="ARBA" id="ARBA00022603"/>
    </source>
</evidence>
<dbReference type="InterPro" id="IPR004033">
    <property type="entry name" value="UbiE/COQ5_MeTrFase"/>
</dbReference>
<keyword evidence="4" id="KW-0831">Ubiquinone biosynthesis</keyword>
<keyword evidence="4" id="KW-0496">Mitochondrion</keyword>
<dbReference type="Proteomes" id="UP000789739">
    <property type="component" value="Unassembled WGS sequence"/>
</dbReference>
<comment type="function">
    <text evidence="4">Methyltransferase required for the conversion of 2-polyprenyl-6-methoxy-1,4-benzoquinol (DDMQH2) to 2-polyprenyl-3-methyl-6-methoxy-1,4-benzoquinol (DMQH2).</text>
</comment>
<dbReference type="OrthoDB" id="8300214at2759"/>
<evidence type="ECO:0000313" key="6">
    <source>
        <dbReference type="Proteomes" id="UP000789739"/>
    </source>
</evidence>
<accession>A0A9N9ADX7</accession>
<dbReference type="InterPro" id="IPR029063">
    <property type="entry name" value="SAM-dependent_MTases_sf"/>
</dbReference>
<keyword evidence="4" id="KW-0472">Membrane</keyword>
<comment type="subcellular location">
    <subcellularLocation>
        <location evidence="4">Mitochondrion inner membrane</location>
        <topology evidence="4">Peripheral membrane protein</topology>
        <orientation evidence="4">Matrix side</orientation>
    </subcellularLocation>
</comment>
<dbReference type="PROSITE" id="PS01183">
    <property type="entry name" value="UBIE_1"/>
    <property type="match status" value="1"/>
</dbReference>
<dbReference type="AlphaFoldDB" id="A0A9N9ADX7"/>
<feature type="binding site" evidence="4">
    <location>
        <begin position="165"/>
        <end position="166"/>
    </location>
    <ligand>
        <name>S-adenosyl-L-methionine</name>
        <dbReference type="ChEBI" id="CHEBI:59789"/>
    </ligand>
</feature>
<keyword evidence="3 4" id="KW-0949">S-adenosyl-L-methionine</keyword>
<organism evidence="5 6">
    <name type="scientific">Paraglomus brasilianum</name>
    <dbReference type="NCBI Taxonomy" id="144538"/>
    <lineage>
        <taxon>Eukaryota</taxon>
        <taxon>Fungi</taxon>
        <taxon>Fungi incertae sedis</taxon>
        <taxon>Mucoromycota</taxon>
        <taxon>Glomeromycotina</taxon>
        <taxon>Glomeromycetes</taxon>
        <taxon>Paraglomerales</taxon>
        <taxon>Paraglomeraceae</taxon>
        <taxon>Paraglomus</taxon>
    </lineage>
</organism>
<dbReference type="EMBL" id="CAJVPI010000362">
    <property type="protein sequence ID" value="CAG8525104.1"/>
    <property type="molecule type" value="Genomic_DNA"/>
</dbReference>
<dbReference type="PANTHER" id="PTHR43591:SF24">
    <property type="entry name" value="2-METHOXY-6-POLYPRENYL-1,4-BENZOQUINOL METHYLASE, MITOCHONDRIAL"/>
    <property type="match status" value="1"/>
</dbReference>
<feature type="binding site" evidence="4">
    <location>
        <position position="136"/>
    </location>
    <ligand>
        <name>S-adenosyl-L-methionine</name>
        <dbReference type="ChEBI" id="CHEBI:59789"/>
    </ligand>
</feature>
<gene>
    <name evidence="4" type="primary">COQ5</name>
    <name evidence="5" type="ORF">PBRASI_LOCUS3829</name>
</gene>
<name>A0A9N9ADX7_9GLOM</name>
<dbReference type="PANTHER" id="PTHR43591">
    <property type="entry name" value="METHYLTRANSFERASE"/>
    <property type="match status" value="1"/>
</dbReference>
<dbReference type="Gene3D" id="3.40.50.150">
    <property type="entry name" value="Vaccinia Virus protein VP39"/>
    <property type="match status" value="1"/>
</dbReference>
<dbReference type="NCBIfam" id="TIGR01934">
    <property type="entry name" value="MenG_MenH_UbiE"/>
    <property type="match status" value="1"/>
</dbReference>
<evidence type="ECO:0000313" key="5">
    <source>
        <dbReference type="EMBL" id="CAG8525104.1"/>
    </source>
</evidence>
<evidence type="ECO:0000256" key="3">
    <source>
        <dbReference type="ARBA" id="ARBA00022691"/>
    </source>
</evidence>
<dbReference type="HAMAP" id="MF_01813">
    <property type="entry name" value="MenG_UbiE_methyltr"/>
    <property type="match status" value="1"/>
</dbReference>
<proteinExistence type="inferred from homology"/>
<dbReference type="Pfam" id="PF01209">
    <property type="entry name" value="Ubie_methyltran"/>
    <property type="match status" value="1"/>
</dbReference>
<comment type="pathway">
    <text evidence="4">Cofactor biosynthesis; ubiquinone biosynthesis.</text>
</comment>
<comment type="similarity">
    <text evidence="4">Belongs to the class I-like SAM-binding methyltransferase superfamily. MenG/UbiE family.</text>
</comment>
<keyword evidence="2 4" id="KW-0808">Transferase</keyword>
<comment type="subunit">
    <text evidence="4">Component of a multi-subunit COQ enzyme complex, composed of at least COQ3, COQ4, COQ5, COQ6, COQ7 and COQ9.</text>
</comment>
<dbReference type="GO" id="GO:0032259">
    <property type="term" value="P:methylation"/>
    <property type="evidence" value="ECO:0007669"/>
    <property type="project" value="UniProtKB-KW"/>
</dbReference>
<dbReference type="GO" id="GO:0008425">
    <property type="term" value="F:2-methoxy-6-polyprenyl-1,4-benzoquinol methyltransferase activity"/>
    <property type="evidence" value="ECO:0007669"/>
    <property type="project" value="UniProtKB-UniRule"/>
</dbReference>
<keyword evidence="4" id="KW-0999">Mitochondrion inner membrane</keyword>
<feature type="binding site" evidence="4">
    <location>
        <position position="110"/>
    </location>
    <ligand>
        <name>S-adenosyl-L-methionine</name>
        <dbReference type="ChEBI" id="CHEBI:59789"/>
    </ligand>
</feature>
<reference evidence="5" key="1">
    <citation type="submission" date="2021-06" db="EMBL/GenBank/DDBJ databases">
        <authorList>
            <person name="Kallberg Y."/>
            <person name="Tangrot J."/>
            <person name="Rosling A."/>
        </authorList>
    </citation>
    <scope>NUCLEOTIDE SEQUENCE</scope>
    <source>
        <strain evidence="5">BR232B</strain>
    </source>
</reference>
<sequence>MRSIARLVHLRQNFLSCSVTNPRTFTTTRVIRNDKGSSHAEESVTHFGFKEVPEKKKEDLVGQVFANVASKYDLMNDIMSLGIHRLWKNYFINSLAPGPDTKLIDVAGGSGDIAISFLKYCHKTYTSSSPHVTIVDINQQMLSVASSRLESLPYPKSEYTLLLSNAESLSPVPSDSFDAYTIAFGIRNCTHISRVLSEAYRVLKPGGRFMCLEFAPKQSLAIIEKLYDVYSFDVIPVIGQVIAQDRDSYQYLVESIRKFPQQEQFAEMIKNAGFVVMGKGWTDLSFGVSAIHEGFKI</sequence>
<keyword evidence="6" id="KW-1185">Reference proteome</keyword>
<dbReference type="EC" id="2.1.1.201" evidence="4"/>
<evidence type="ECO:0000256" key="2">
    <source>
        <dbReference type="ARBA" id="ARBA00022679"/>
    </source>
</evidence>
<dbReference type="SUPFAM" id="SSF53335">
    <property type="entry name" value="S-adenosyl-L-methionine-dependent methyltransferases"/>
    <property type="match status" value="1"/>
</dbReference>
<comment type="caution">
    <text evidence="4">Lacks conserved residue(s) required for the propagation of feature annotation.</text>
</comment>
<dbReference type="GO" id="GO:0031314">
    <property type="term" value="C:extrinsic component of mitochondrial inner membrane"/>
    <property type="evidence" value="ECO:0007669"/>
    <property type="project" value="UniProtKB-UniRule"/>
</dbReference>
<dbReference type="CDD" id="cd02440">
    <property type="entry name" value="AdoMet_MTases"/>
    <property type="match status" value="1"/>
</dbReference>
<keyword evidence="1 4" id="KW-0489">Methyltransferase</keyword>
<protein>
    <recommendedName>
        <fullName evidence="4">2-methoxy-6-polyprenyl-1,4-benzoquinol methylase, mitochondrial</fullName>
        <ecNumber evidence="4">2.1.1.201</ecNumber>
    </recommendedName>
    <alternativeName>
        <fullName evidence="4">Ubiquinone biosynthesis methyltransferase COQ5</fullName>
    </alternativeName>
</protein>
<comment type="caution">
    <text evidence="5">The sequence shown here is derived from an EMBL/GenBank/DDBJ whole genome shotgun (WGS) entry which is preliminary data.</text>
</comment>
<evidence type="ECO:0000256" key="4">
    <source>
        <dbReference type="HAMAP-Rule" id="MF_03191"/>
    </source>
</evidence>
<comment type="catalytic activity">
    <reaction evidence="4">
        <text>a 2-methoxy-6-(all-trans-polyprenyl)benzene-1,4-diol + S-adenosyl-L-methionine = a 5-methoxy-2-methyl-3-(all-trans-polyprenyl)benzene-1,4-diol + S-adenosyl-L-homocysteine + H(+)</text>
        <dbReference type="Rhea" id="RHEA:28286"/>
        <dbReference type="Rhea" id="RHEA-COMP:10858"/>
        <dbReference type="Rhea" id="RHEA-COMP:10859"/>
        <dbReference type="ChEBI" id="CHEBI:15378"/>
        <dbReference type="ChEBI" id="CHEBI:57856"/>
        <dbReference type="ChEBI" id="CHEBI:59789"/>
        <dbReference type="ChEBI" id="CHEBI:84166"/>
        <dbReference type="ChEBI" id="CHEBI:84167"/>
        <dbReference type="EC" id="2.1.1.201"/>
    </reaction>
</comment>
<dbReference type="PROSITE" id="PS51608">
    <property type="entry name" value="SAM_MT_UBIE"/>
    <property type="match status" value="1"/>
</dbReference>
<dbReference type="InterPro" id="IPR023576">
    <property type="entry name" value="UbiE/COQ5_MeTrFase_CS"/>
</dbReference>